<evidence type="ECO:0000256" key="5">
    <source>
        <dbReference type="ARBA" id="ARBA00023125"/>
    </source>
</evidence>
<keyword evidence="2" id="KW-0479">Metal-binding</keyword>
<reference evidence="10 11" key="1">
    <citation type="journal article" date="2014" name="BMC Genomics">
        <title>Genome sequencing of four Aureobasidium pullulans varieties: biotechnological potential, stress tolerance, and description of new species.</title>
        <authorList>
            <person name="Gostin Ar C."/>
            <person name="Ohm R.A."/>
            <person name="Kogej T."/>
            <person name="Sonjak S."/>
            <person name="Turk M."/>
            <person name="Zajc J."/>
            <person name="Zalar P."/>
            <person name="Grube M."/>
            <person name="Sun H."/>
            <person name="Han J."/>
            <person name="Sharma A."/>
            <person name="Chiniquy J."/>
            <person name="Ngan C.Y."/>
            <person name="Lipzen A."/>
            <person name="Barry K."/>
            <person name="Grigoriev I.V."/>
            <person name="Gunde-Cimerman N."/>
        </authorList>
    </citation>
    <scope>NUCLEOTIDE SEQUENCE [LARGE SCALE GENOMIC DNA]</scope>
    <source>
        <strain evidence="10 11">CBS 110374</strain>
    </source>
</reference>
<feature type="region of interest" description="Disordered" evidence="8">
    <location>
        <begin position="48"/>
        <end position="78"/>
    </location>
</feature>
<dbReference type="GO" id="GO:0008270">
    <property type="term" value="F:zinc ion binding"/>
    <property type="evidence" value="ECO:0007669"/>
    <property type="project" value="InterPro"/>
</dbReference>
<proteinExistence type="predicted"/>
<evidence type="ECO:0000256" key="3">
    <source>
        <dbReference type="ARBA" id="ARBA00022833"/>
    </source>
</evidence>
<keyword evidence="3" id="KW-0862">Zinc</keyword>
<dbReference type="PANTHER" id="PTHR31313">
    <property type="entry name" value="TY1 ENHANCER ACTIVATOR"/>
    <property type="match status" value="1"/>
</dbReference>
<evidence type="ECO:0000313" key="10">
    <source>
        <dbReference type="EMBL" id="KEQ57907.1"/>
    </source>
</evidence>
<evidence type="ECO:0000259" key="9">
    <source>
        <dbReference type="PROSITE" id="PS50048"/>
    </source>
</evidence>
<dbReference type="GO" id="GO:0006351">
    <property type="term" value="P:DNA-templated transcription"/>
    <property type="evidence" value="ECO:0007669"/>
    <property type="project" value="InterPro"/>
</dbReference>
<dbReference type="CDD" id="cd00067">
    <property type="entry name" value="GAL4"/>
    <property type="match status" value="1"/>
</dbReference>
<dbReference type="PROSITE" id="PS50048">
    <property type="entry name" value="ZN2_CY6_FUNGAL_2"/>
    <property type="match status" value="1"/>
</dbReference>
<dbReference type="PROSITE" id="PS00463">
    <property type="entry name" value="ZN2_CY6_FUNGAL_1"/>
    <property type="match status" value="1"/>
</dbReference>
<dbReference type="InterPro" id="IPR036864">
    <property type="entry name" value="Zn2-C6_fun-type_DNA-bd_sf"/>
</dbReference>
<dbReference type="AlphaFoldDB" id="A0A074VJV3"/>
<dbReference type="SMART" id="SM00066">
    <property type="entry name" value="GAL4"/>
    <property type="match status" value="1"/>
</dbReference>
<dbReference type="RefSeq" id="XP_040874931.1">
    <property type="nucleotide sequence ID" value="XM_041023796.1"/>
</dbReference>
<dbReference type="InterPro" id="IPR051615">
    <property type="entry name" value="Transcr_Regulatory_Elem"/>
</dbReference>
<dbReference type="GO" id="GO:0000981">
    <property type="term" value="F:DNA-binding transcription factor activity, RNA polymerase II-specific"/>
    <property type="evidence" value="ECO:0007669"/>
    <property type="project" value="InterPro"/>
</dbReference>
<dbReference type="GO" id="GO:0005634">
    <property type="term" value="C:nucleus"/>
    <property type="evidence" value="ECO:0007669"/>
    <property type="project" value="UniProtKB-SubCell"/>
</dbReference>
<evidence type="ECO:0000256" key="6">
    <source>
        <dbReference type="ARBA" id="ARBA00023163"/>
    </source>
</evidence>
<evidence type="ECO:0000313" key="11">
    <source>
        <dbReference type="Proteomes" id="UP000030672"/>
    </source>
</evidence>
<evidence type="ECO:0000256" key="8">
    <source>
        <dbReference type="SAM" id="MobiDB-lite"/>
    </source>
</evidence>
<dbReference type="Pfam" id="PF04082">
    <property type="entry name" value="Fungal_trans"/>
    <property type="match status" value="1"/>
</dbReference>
<dbReference type="GO" id="GO:0003677">
    <property type="term" value="F:DNA binding"/>
    <property type="evidence" value="ECO:0007669"/>
    <property type="project" value="UniProtKB-KW"/>
</dbReference>
<keyword evidence="6" id="KW-0804">Transcription</keyword>
<dbReference type="CDD" id="cd12148">
    <property type="entry name" value="fungal_TF_MHR"/>
    <property type="match status" value="1"/>
</dbReference>
<dbReference type="Pfam" id="PF00172">
    <property type="entry name" value="Zn_clus"/>
    <property type="match status" value="1"/>
</dbReference>
<dbReference type="HOGENOM" id="CLU_014921_1_0_1"/>
<comment type="subcellular location">
    <subcellularLocation>
        <location evidence="1">Nucleus</location>
    </subcellularLocation>
</comment>
<evidence type="ECO:0000256" key="4">
    <source>
        <dbReference type="ARBA" id="ARBA00023015"/>
    </source>
</evidence>
<evidence type="ECO:0000256" key="7">
    <source>
        <dbReference type="ARBA" id="ARBA00023242"/>
    </source>
</evidence>
<organism evidence="10 11">
    <name type="scientific">Aureobasidium melanogenum (strain CBS 110374)</name>
    <name type="common">Aureobasidium pullulans var. melanogenum</name>
    <dbReference type="NCBI Taxonomy" id="1043003"/>
    <lineage>
        <taxon>Eukaryota</taxon>
        <taxon>Fungi</taxon>
        <taxon>Dikarya</taxon>
        <taxon>Ascomycota</taxon>
        <taxon>Pezizomycotina</taxon>
        <taxon>Dothideomycetes</taxon>
        <taxon>Dothideomycetidae</taxon>
        <taxon>Dothideales</taxon>
        <taxon>Saccotheciaceae</taxon>
        <taxon>Aureobasidium</taxon>
    </lineage>
</organism>
<keyword evidence="11" id="KW-1185">Reference proteome</keyword>
<dbReference type="SUPFAM" id="SSF57701">
    <property type="entry name" value="Zn2/Cys6 DNA-binding domain"/>
    <property type="match status" value="1"/>
</dbReference>
<protein>
    <recommendedName>
        <fullName evidence="9">Zn(2)-C6 fungal-type domain-containing protein</fullName>
    </recommendedName>
</protein>
<dbReference type="Gene3D" id="4.10.240.10">
    <property type="entry name" value="Zn(2)-C6 fungal-type DNA-binding domain"/>
    <property type="match status" value="1"/>
</dbReference>
<feature type="domain" description="Zn(2)-C6 fungal-type" evidence="9">
    <location>
        <begin position="13"/>
        <end position="43"/>
    </location>
</feature>
<dbReference type="PANTHER" id="PTHR31313:SF81">
    <property type="entry name" value="TY1 ENHANCER ACTIVATOR"/>
    <property type="match status" value="1"/>
</dbReference>
<keyword evidence="4" id="KW-0805">Transcription regulation</keyword>
<evidence type="ECO:0000256" key="2">
    <source>
        <dbReference type="ARBA" id="ARBA00022723"/>
    </source>
</evidence>
<feature type="region of interest" description="Disordered" evidence="8">
    <location>
        <begin position="538"/>
        <end position="565"/>
    </location>
</feature>
<keyword evidence="5" id="KW-0238">DNA-binding</keyword>
<dbReference type="GeneID" id="63917169"/>
<accession>A0A074VJV3</accession>
<name>A0A074VJV3_AURM1</name>
<dbReference type="EMBL" id="KL584865">
    <property type="protein sequence ID" value="KEQ57907.1"/>
    <property type="molecule type" value="Genomic_DNA"/>
</dbReference>
<dbReference type="Proteomes" id="UP000030672">
    <property type="component" value="Unassembled WGS sequence"/>
</dbReference>
<dbReference type="InterPro" id="IPR007219">
    <property type="entry name" value="XnlR_reg_dom"/>
</dbReference>
<gene>
    <name evidence="10" type="ORF">M437DRAFT_60689</name>
</gene>
<evidence type="ECO:0000256" key="1">
    <source>
        <dbReference type="ARBA" id="ARBA00004123"/>
    </source>
</evidence>
<dbReference type="STRING" id="1043003.A0A074VJV3"/>
<sequence>MDIAARRKNVSIACDACRSRKRKCDGTLPICTACLDCEKQCTYSEDKRSSTKRRQYGGQRVQDLEDQAATAGPAPVTTMTRIDGTATTQELMNTIHKELEDSQREQESITPDHALAVTDNLKRLPDALEDLSHMLWTLDVLDSGETYFKGPSGNFCFSATKAPPQIQHNVKQEIADVYVTYTLMSQHLREMLALFMKHVNPFYQFLDADGLSQVTIEPSMPLPSQLLYASVISAGALFTSDPHARNSGRTIAAFAENIAVTCCRDHPSITVLRALSILSWMNTGLGNDSMGYMFNHMAMSMVVHLGIHATSLPELKPRKTIDERTQSTRVRAFWSALQCRLWYITDQHMDQIYSFEFGRLDTTSKHRLLINARDALLGFRKYMAESALPSLQDSTSAQKVLHLAYHVSLILVHRPFLHADNDWQTRCFALRTTTTAADASSRIVKMLIASPKCSKLPYFVIHHVLTVALAHLLNATCDDSRVRQRAVTGVRVCLKALESLGQTWGNAAARSIVEIQRLAAKWKIGSILPRHLDRPFEQASQDDLPSVAASDDSERDPYSATSSDSTYLDQINNTEFSDALRDGINIYGQDCPKANDYAL</sequence>
<keyword evidence="7" id="KW-0539">Nucleus</keyword>
<dbReference type="InterPro" id="IPR001138">
    <property type="entry name" value="Zn2Cys6_DnaBD"/>
</dbReference>